<feature type="transmembrane region" description="Helical" evidence="7">
    <location>
        <begin position="98"/>
        <end position="116"/>
    </location>
</feature>
<feature type="compositionally biased region" description="Basic residues" evidence="6">
    <location>
        <begin position="14"/>
        <end position="28"/>
    </location>
</feature>
<sequence>MPAVRGARGAPGARARRRRRVPVARRRRGAPDAPAAARRRLLPDPVADRAGQPRPRDAARPMISELTRMVRFGLVGVGNTLLTLAVFAVLTGGNAVDAAAASAIAFAVGAANGYAWNRRWTFRVGPGNAATIARYVAVQALGAGLSAGGIALASSDLNLKRLAAEAVVLPVVTLVTYTLSRHVVFRAPEPA</sequence>
<evidence type="ECO:0000313" key="9">
    <source>
        <dbReference type="EMBL" id="QEC50348.1"/>
    </source>
</evidence>
<feature type="compositionally biased region" description="Low complexity" evidence="6">
    <location>
        <begin position="1"/>
        <end position="13"/>
    </location>
</feature>
<keyword evidence="5 7" id="KW-0472">Membrane</keyword>
<evidence type="ECO:0000259" key="8">
    <source>
        <dbReference type="Pfam" id="PF04138"/>
    </source>
</evidence>
<feature type="region of interest" description="Disordered" evidence="6">
    <location>
        <begin position="1"/>
        <end position="60"/>
    </location>
</feature>
<dbReference type="GO" id="GO:0000271">
    <property type="term" value="P:polysaccharide biosynthetic process"/>
    <property type="evidence" value="ECO:0007669"/>
    <property type="project" value="InterPro"/>
</dbReference>
<comment type="subcellular location">
    <subcellularLocation>
        <location evidence="1">Membrane</location>
        <topology evidence="1">Multi-pass membrane protein</topology>
    </subcellularLocation>
</comment>
<keyword evidence="10" id="KW-1185">Reference proteome</keyword>
<proteinExistence type="inferred from homology"/>
<dbReference type="InterPro" id="IPR007267">
    <property type="entry name" value="GtrA_DPMS_TM"/>
</dbReference>
<evidence type="ECO:0000256" key="7">
    <source>
        <dbReference type="SAM" id="Phobius"/>
    </source>
</evidence>
<dbReference type="KEGG" id="bsol:FSW04_24030"/>
<evidence type="ECO:0000256" key="1">
    <source>
        <dbReference type="ARBA" id="ARBA00004141"/>
    </source>
</evidence>
<dbReference type="Pfam" id="PF04138">
    <property type="entry name" value="GtrA_DPMS_TM"/>
    <property type="match status" value="1"/>
</dbReference>
<dbReference type="InterPro" id="IPR051401">
    <property type="entry name" value="GtrA_CellWall_Glycosyl"/>
</dbReference>
<comment type="similarity">
    <text evidence="2">Belongs to the GtrA family.</text>
</comment>
<dbReference type="GO" id="GO:0005886">
    <property type="term" value="C:plasma membrane"/>
    <property type="evidence" value="ECO:0007669"/>
    <property type="project" value="TreeGrafter"/>
</dbReference>
<evidence type="ECO:0000256" key="4">
    <source>
        <dbReference type="ARBA" id="ARBA00022989"/>
    </source>
</evidence>
<evidence type="ECO:0000256" key="6">
    <source>
        <dbReference type="SAM" id="MobiDB-lite"/>
    </source>
</evidence>
<keyword evidence="4 7" id="KW-1133">Transmembrane helix</keyword>
<evidence type="ECO:0000313" key="10">
    <source>
        <dbReference type="Proteomes" id="UP000321805"/>
    </source>
</evidence>
<keyword evidence="3 7" id="KW-0812">Transmembrane</keyword>
<dbReference type="PANTHER" id="PTHR38459:SF1">
    <property type="entry name" value="PROPHAGE BACTOPRENOL-LINKED GLUCOSE TRANSLOCASE HOMOLOG"/>
    <property type="match status" value="1"/>
</dbReference>
<evidence type="ECO:0000256" key="5">
    <source>
        <dbReference type="ARBA" id="ARBA00023136"/>
    </source>
</evidence>
<gene>
    <name evidence="9" type="ORF">FSW04_24030</name>
</gene>
<protein>
    <submittedName>
        <fullName evidence="9">GtrA family protein</fullName>
    </submittedName>
</protein>
<dbReference type="EMBL" id="CP042430">
    <property type="protein sequence ID" value="QEC50348.1"/>
    <property type="molecule type" value="Genomic_DNA"/>
</dbReference>
<dbReference type="AlphaFoldDB" id="A0A5B8UBZ0"/>
<dbReference type="PANTHER" id="PTHR38459">
    <property type="entry name" value="PROPHAGE BACTOPRENOL-LINKED GLUCOSE TRANSLOCASE HOMOLOG"/>
    <property type="match status" value="1"/>
</dbReference>
<reference evidence="9 10" key="1">
    <citation type="journal article" date="2018" name="J. Microbiol.">
        <title>Baekduia soli gen. nov., sp. nov., a novel bacterium isolated from the soil of Baekdu Mountain and proposal of a novel family name, Baekduiaceae fam. nov.</title>
        <authorList>
            <person name="An D.S."/>
            <person name="Siddiqi M.Z."/>
            <person name="Kim K.H."/>
            <person name="Yu H.S."/>
            <person name="Im W.T."/>
        </authorList>
    </citation>
    <scope>NUCLEOTIDE SEQUENCE [LARGE SCALE GENOMIC DNA]</scope>
    <source>
        <strain evidence="9 10">BR7-21</strain>
    </source>
</reference>
<feature type="transmembrane region" description="Helical" evidence="7">
    <location>
        <begin position="70"/>
        <end position="92"/>
    </location>
</feature>
<evidence type="ECO:0000256" key="2">
    <source>
        <dbReference type="ARBA" id="ARBA00009399"/>
    </source>
</evidence>
<evidence type="ECO:0000256" key="3">
    <source>
        <dbReference type="ARBA" id="ARBA00022692"/>
    </source>
</evidence>
<feature type="domain" description="GtrA/DPMS transmembrane" evidence="8">
    <location>
        <begin position="71"/>
        <end position="185"/>
    </location>
</feature>
<organism evidence="9 10">
    <name type="scientific">Baekduia soli</name>
    <dbReference type="NCBI Taxonomy" id="496014"/>
    <lineage>
        <taxon>Bacteria</taxon>
        <taxon>Bacillati</taxon>
        <taxon>Actinomycetota</taxon>
        <taxon>Thermoleophilia</taxon>
        <taxon>Solirubrobacterales</taxon>
        <taxon>Baekduiaceae</taxon>
        <taxon>Baekduia</taxon>
    </lineage>
</organism>
<dbReference type="Proteomes" id="UP000321805">
    <property type="component" value="Chromosome"/>
</dbReference>
<accession>A0A5B8UBZ0</accession>
<name>A0A5B8UBZ0_9ACTN</name>